<dbReference type="Gene3D" id="2.60.320.10">
    <property type="entry name" value="N-utilization substance G protein NusG, insert domain"/>
    <property type="match status" value="1"/>
</dbReference>
<dbReference type="Pfam" id="PF07009">
    <property type="entry name" value="NusG_II"/>
    <property type="match status" value="1"/>
</dbReference>
<accession>S0KPB1</accession>
<comment type="caution">
    <text evidence="1">The sequence shown here is derived from an EMBL/GenBank/DDBJ whole genome shotgun (WGS) entry which is preliminary data.</text>
</comment>
<dbReference type="AlphaFoldDB" id="S0KPB1"/>
<evidence type="ECO:0000313" key="1">
    <source>
        <dbReference type="EMBL" id="EOT86136.1"/>
    </source>
</evidence>
<dbReference type="eggNOG" id="COG5341">
    <property type="taxonomic scope" value="Bacteria"/>
</dbReference>
<dbReference type="OrthoDB" id="47603at2"/>
<dbReference type="InterPro" id="IPR038690">
    <property type="entry name" value="NusG_2_sf"/>
</dbReference>
<dbReference type="CDD" id="cd09911">
    <property type="entry name" value="Lin0431_like"/>
    <property type="match status" value="1"/>
</dbReference>
<proteinExistence type="predicted"/>
<reference evidence="1 2" key="1">
    <citation type="submission" date="2013-03" db="EMBL/GenBank/DDBJ databases">
        <title>The Genome Sequence of Enterococcus sulfureus ATCC_49903 (PacBio/Illumina hybrid assembly).</title>
        <authorList>
            <consortium name="The Broad Institute Genomics Platform"/>
            <consortium name="The Broad Institute Genome Sequencing Center for Infectious Disease"/>
            <person name="Earl A."/>
            <person name="Russ C."/>
            <person name="Gilmore M."/>
            <person name="Surin D."/>
            <person name="Walker B."/>
            <person name="Young S."/>
            <person name="Zeng Q."/>
            <person name="Gargeya S."/>
            <person name="Fitzgerald M."/>
            <person name="Haas B."/>
            <person name="Abouelleil A."/>
            <person name="Allen A.W."/>
            <person name="Alvarado L."/>
            <person name="Arachchi H.M."/>
            <person name="Berlin A.M."/>
            <person name="Chapman S.B."/>
            <person name="Gainer-Dewar J."/>
            <person name="Goldberg J."/>
            <person name="Griggs A."/>
            <person name="Gujja S."/>
            <person name="Hansen M."/>
            <person name="Howarth C."/>
            <person name="Imamovic A."/>
            <person name="Ireland A."/>
            <person name="Larimer J."/>
            <person name="McCowan C."/>
            <person name="Murphy C."/>
            <person name="Pearson M."/>
            <person name="Poon T.W."/>
            <person name="Priest M."/>
            <person name="Roberts A."/>
            <person name="Saif S."/>
            <person name="Shea T."/>
            <person name="Sisk P."/>
            <person name="Sykes S."/>
            <person name="Wortman J."/>
            <person name="Nusbaum C."/>
            <person name="Birren B."/>
        </authorList>
    </citation>
    <scope>NUCLEOTIDE SEQUENCE [LARGE SCALE GENOMIC DNA]</scope>
    <source>
        <strain evidence="1 2">ATCC 49903</strain>
    </source>
</reference>
<name>S0KPB1_9ENTE</name>
<dbReference type="EMBL" id="ASWO01000003">
    <property type="protein sequence ID" value="EOT86136.1"/>
    <property type="molecule type" value="Genomic_DNA"/>
</dbReference>
<organism evidence="1 2">
    <name type="scientific">Enterococcus sulfureus ATCC 49903</name>
    <dbReference type="NCBI Taxonomy" id="1140003"/>
    <lineage>
        <taxon>Bacteria</taxon>
        <taxon>Bacillati</taxon>
        <taxon>Bacillota</taxon>
        <taxon>Bacilli</taxon>
        <taxon>Lactobacillales</taxon>
        <taxon>Enterococcaceae</taxon>
        <taxon>Enterococcus</taxon>
    </lineage>
</organism>
<sequence length="141" mass="15869">MKLRALIKQSRMKPFDLVIILLLILLSFLPLVIFGYQQGQVAANENETLAVLRVNGKELKTFDLSDTKKTYTYKYVDEDGDYNLIEVSDGKIRVKDTNCGDLICVRRGWISKKGESIVCLPHKLVIDIQSSAGGDDGELIY</sequence>
<evidence type="ECO:0000313" key="2">
    <source>
        <dbReference type="Proteomes" id="UP000015961"/>
    </source>
</evidence>
<dbReference type="STRING" id="1140003.OMY_01701"/>
<dbReference type="PATRIC" id="fig|1140003.3.peg.1639"/>
<gene>
    <name evidence="1" type="ORF">I573_00889</name>
</gene>
<keyword evidence="2" id="KW-1185">Reference proteome</keyword>
<protein>
    <submittedName>
        <fullName evidence="1">Uncharacterized protein</fullName>
    </submittedName>
</protein>
<dbReference type="Proteomes" id="UP000015961">
    <property type="component" value="Unassembled WGS sequence"/>
</dbReference>
<dbReference type="RefSeq" id="WP_016186138.1">
    <property type="nucleotide sequence ID" value="NZ_ASWO01000003.1"/>
</dbReference>